<evidence type="ECO:0000313" key="14">
    <source>
        <dbReference type="EMBL" id="EEZ92939.1"/>
    </source>
</evidence>
<dbReference type="PRINTS" id="PR00120">
    <property type="entry name" value="HATPASE"/>
</dbReference>
<keyword evidence="3" id="KW-0597">Phosphoprotein</keyword>
<dbReference type="Pfam" id="PF00702">
    <property type="entry name" value="Hydrolase"/>
    <property type="match status" value="1"/>
</dbReference>
<feature type="transmembrane region" description="Helical" evidence="12">
    <location>
        <begin position="79"/>
        <end position="98"/>
    </location>
</feature>
<feature type="transmembrane region" description="Helical" evidence="12">
    <location>
        <begin position="51"/>
        <end position="73"/>
    </location>
</feature>
<dbReference type="InterPro" id="IPR004014">
    <property type="entry name" value="ATPase_P-typ_cation-transptr_N"/>
</dbReference>
<dbReference type="InterPro" id="IPR023298">
    <property type="entry name" value="ATPase_P-typ_TM_dom_sf"/>
</dbReference>
<evidence type="ECO:0000259" key="13">
    <source>
        <dbReference type="SMART" id="SM00831"/>
    </source>
</evidence>
<evidence type="ECO:0000256" key="10">
    <source>
        <dbReference type="ARBA" id="ARBA00022989"/>
    </source>
</evidence>
<dbReference type="GO" id="GO:0016020">
    <property type="term" value="C:membrane"/>
    <property type="evidence" value="ECO:0007669"/>
    <property type="project" value="UniProtKB-SubCell"/>
</dbReference>
<dbReference type="Pfam" id="PF00690">
    <property type="entry name" value="Cation_ATPase_N"/>
    <property type="match status" value="1"/>
</dbReference>
<dbReference type="GO" id="GO:0046872">
    <property type="term" value="F:metal ion binding"/>
    <property type="evidence" value="ECO:0007669"/>
    <property type="project" value="UniProtKB-KW"/>
</dbReference>
<comment type="similarity">
    <text evidence="2">Belongs to the cation transport ATPase (P-type) (TC 3.A.3) family. Type IIIA subfamily.</text>
</comment>
<dbReference type="SMART" id="SM00831">
    <property type="entry name" value="Cation_ATPase_N"/>
    <property type="match status" value="1"/>
</dbReference>
<feature type="transmembrane region" description="Helical" evidence="12">
    <location>
        <begin position="260"/>
        <end position="281"/>
    </location>
</feature>
<evidence type="ECO:0000256" key="11">
    <source>
        <dbReference type="ARBA" id="ARBA00023136"/>
    </source>
</evidence>
<dbReference type="InterPro" id="IPR023214">
    <property type="entry name" value="HAD_sf"/>
</dbReference>
<keyword evidence="8" id="KW-0460">Magnesium</keyword>
<dbReference type="InterPro" id="IPR001757">
    <property type="entry name" value="P_typ_ATPase"/>
</dbReference>
<name>D2EFD4_PARA4</name>
<keyword evidence="4 12" id="KW-0812">Transmembrane</keyword>
<dbReference type="GO" id="GO:0120029">
    <property type="term" value="P:proton export across plasma membrane"/>
    <property type="evidence" value="ECO:0007669"/>
    <property type="project" value="InterPro"/>
</dbReference>
<dbReference type="SUPFAM" id="SSF81653">
    <property type="entry name" value="Calcium ATPase, transduction domain A"/>
    <property type="match status" value="1"/>
</dbReference>
<dbReference type="NCBIfam" id="TIGR01647">
    <property type="entry name" value="ATPase-IIIA_H"/>
    <property type="match status" value="1"/>
</dbReference>
<dbReference type="EMBL" id="GG730045">
    <property type="protein sequence ID" value="EEZ92939.1"/>
    <property type="molecule type" value="Genomic_DNA"/>
</dbReference>
<feature type="transmembrane region" description="Helical" evidence="12">
    <location>
        <begin position="771"/>
        <end position="790"/>
    </location>
</feature>
<proteinExistence type="inferred from homology"/>
<feature type="domain" description="Cation-transporting P-type ATPase N-terminal" evidence="13">
    <location>
        <begin position="7"/>
        <end position="75"/>
    </location>
</feature>
<dbReference type="SFLD" id="SFLDS00003">
    <property type="entry name" value="Haloacid_Dehalogenase"/>
    <property type="match status" value="1"/>
</dbReference>
<dbReference type="AlphaFoldDB" id="D2EFD4"/>
<dbReference type="SFLD" id="SFLDG00002">
    <property type="entry name" value="C1.7:_P-type_atpase_like"/>
    <property type="match status" value="1"/>
</dbReference>
<evidence type="ECO:0000256" key="3">
    <source>
        <dbReference type="ARBA" id="ARBA00022553"/>
    </source>
</evidence>
<dbReference type="Gene3D" id="1.20.1110.10">
    <property type="entry name" value="Calcium-transporting ATPase, transmembrane domain"/>
    <property type="match status" value="1"/>
</dbReference>
<evidence type="ECO:0000256" key="1">
    <source>
        <dbReference type="ARBA" id="ARBA00004141"/>
    </source>
</evidence>
<keyword evidence="9" id="KW-1278">Translocase</keyword>
<keyword evidence="10 12" id="KW-1133">Transmembrane helix</keyword>
<dbReference type="FunFam" id="3.40.50.1000:FF:000211">
    <property type="entry name" value="Plasma membrane ATPase"/>
    <property type="match status" value="1"/>
</dbReference>
<evidence type="ECO:0000256" key="6">
    <source>
        <dbReference type="ARBA" id="ARBA00022741"/>
    </source>
</evidence>
<dbReference type="InterPro" id="IPR036412">
    <property type="entry name" value="HAD-like_sf"/>
</dbReference>
<keyword evidence="6" id="KW-0547">Nucleotide-binding</keyword>
<dbReference type="InterPro" id="IPR006534">
    <property type="entry name" value="P-type_ATPase_IIIA"/>
</dbReference>
<evidence type="ECO:0000256" key="2">
    <source>
        <dbReference type="ARBA" id="ARBA00008804"/>
    </source>
</evidence>
<dbReference type="SFLD" id="SFLDF00027">
    <property type="entry name" value="p-type_atpase"/>
    <property type="match status" value="1"/>
</dbReference>
<dbReference type="PRINTS" id="PR00119">
    <property type="entry name" value="CATATPASE"/>
</dbReference>
<dbReference type="Proteomes" id="UP000009375">
    <property type="component" value="Unassembled WGS sequence"/>
</dbReference>
<dbReference type="Gene3D" id="3.40.1110.10">
    <property type="entry name" value="Calcium-transporting ATPase, cytoplasmic domain N"/>
    <property type="match status" value="1"/>
</dbReference>
<comment type="subcellular location">
    <subcellularLocation>
        <location evidence="1">Membrane</location>
        <topology evidence="1">Multi-pass membrane protein</topology>
    </subcellularLocation>
</comment>
<reference evidence="14 15" key="1">
    <citation type="journal article" date="2010" name="Proc. Natl. Acad. Sci. U.S.A.">
        <title>Enigmatic, ultrasmall, uncultivated Archaea.</title>
        <authorList>
            <person name="Baker B.J."/>
            <person name="Comolli L.R."/>
            <person name="Dick G.J."/>
            <person name="Hauser L.J."/>
            <person name="Hyatt D."/>
            <person name="Dill B.D."/>
            <person name="Land M.L."/>
            <person name="Verberkmoes N.C."/>
            <person name="Hettich R.L."/>
            <person name="Banfield J.F."/>
        </authorList>
    </citation>
    <scope>NUCLEOTIDE SEQUENCE [LARGE SCALE GENOMIC DNA]</scope>
</reference>
<dbReference type="Gene3D" id="3.40.50.1000">
    <property type="entry name" value="HAD superfamily/HAD-like"/>
    <property type="match status" value="1"/>
</dbReference>
<evidence type="ECO:0000256" key="8">
    <source>
        <dbReference type="ARBA" id="ARBA00022842"/>
    </source>
</evidence>
<dbReference type="InterPro" id="IPR044492">
    <property type="entry name" value="P_typ_ATPase_HD_dom"/>
</dbReference>
<evidence type="ECO:0000313" key="15">
    <source>
        <dbReference type="Proteomes" id="UP000009375"/>
    </source>
</evidence>
<evidence type="ECO:0000256" key="9">
    <source>
        <dbReference type="ARBA" id="ARBA00022967"/>
    </source>
</evidence>
<feature type="transmembrane region" description="Helical" evidence="12">
    <location>
        <begin position="678"/>
        <end position="700"/>
    </location>
</feature>
<accession>D2EFD4</accession>
<dbReference type="NCBIfam" id="TIGR01494">
    <property type="entry name" value="ATPase_P-type"/>
    <property type="match status" value="3"/>
</dbReference>
<evidence type="ECO:0000256" key="12">
    <source>
        <dbReference type="SAM" id="Phobius"/>
    </source>
</evidence>
<dbReference type="PANTHER" id="PTHR42861">
    <property type="entry name" value="CALCIUM-TRANSPORTING ATPASE"/>
    <property type="match status" value="1"/>
</dbReference>
<feature type="transmembrane region" description="Helical" evidence="12">
    <location>
        <begin position="741"/>
        <end position="765"/>
    </location>
</feature>
<feature type="transmembrane region" description="Helical" evidence="12">
    <location>
        <begin position="226"/>
        <end position="248"/>
    </location>
</feature>
<dbReference type="GO" id="GO:0016887">
    <property type="term" value="F:ATP hydrolysis activity"/>
    <property type="evidence" value="ECO:0007669"/>
    <property type="project" value="InterPro"/>
</dbReference>
<protein>
    <submittedName>
        <fullName evidence="14">Plasma-membrane proton-efflux P-type ATPase</fullName>
    </submittedName>
</protein>
<dbReference type="GO" id="GO:0005524">
    <property type="term" value="F:ATP binding"/>
    <property type="evidence" value="ECO:0007669"/>
    <property type="project" value="UniProtKB-KW"/>
</dbReference>
<dbReference type="InterPro" id="IPR018303">
    <property type="entry name" value="ATPase_P-typ_P_site"/>
</dbReference>
<dbReference type="PROSITE" id="PS00154">
    <property type="entry name" value="ATPASE_E1_E2"/>
    <property type="match status" value="1"/>
</dbReference>
<organism evidence="14 15">
    <name type="scientific">Candidatus Parvarchaeum acidiphilum ARMAN-4</name>
    <dbReference type="NCBI Taxonomy" id="662760"/>
    <lineage>
        <taxon>Archaea</taxon>
        <taxon>Candidatus Parvarchaeota</taxon>
        <taxon>Candidatus Parvarchaeum</taxon>
    </lineage>
</organism>
<gene>
    <name evidence="14" type="ORF">BJBARM4_0452</name>
</gene>
<feature type="transmembrane region" description="Helical" evidence="12">
    <location>
        <begin position="712"/>
        <end position="729"/>
    </location>
</feature>
<keyword evidence="11 12" id="KW-0472">Membrane</keyword>
<dbReference type="FunFam" id="2.70.150.10:FF:000042">
    <property type="entry name" value="Plasma membrane ATPase"/>
    <property type="match status" value="1"/>
</dbReference>
<dbReference type="InterPro" id="IPR008250">
    <property type="entry name" value="ATPase_P-typ_transduc_dom_A_sf"/>
</dbReference>
<dbReference type="SUPFAM" id="SSF81665">
    <property type="entry name" value="Calcium ATPase, transmembrane domain M"/>
    <property type="match status" value="1"/>
</dbReference>
<feature type="transmembrane region" description="Helical" evidence="12">
    <location>
        <begin position="617"/>
        <end position="635"/>
    </location>
</feature>
<dbReference type="Pfam" id="PF00122">
    <property type="entry name" value="E1-E2_ATPase"/>
    <property type="match status" value="1"/>
</dbReference>
<keyword evidence="7" id="KW-0067">ATP-binding</keyword>
<sequence length="804" mass="89410">MAKSVEINKEIEFRKLSSNKNGLSEKEAEERLKTYGYNEITSKKVNPIKKLLLKFWGPIPLMLFIVIIMSAFLGRYTDAYIVIGLLLFNGAASFFEEFKADNTLELLKNKLSVNVNVQRDNEWKKLPSKFLVPGDIIRVRMGDIIPADCLIIEGDYLSVDQSMLTGESLPVDKNKGSTLFSSSTVREGEATALVLKTGKNTSFGKTADLVRIAGGKMHLENDILRLLKYLIYIDLLLIVSVFITSYLSHINLLTIVPFSLLILLASVPVGLPAAFTVAMAYGTERLSSKNILVTKLEAIEEASTMNVVCLDKTGTITSNQLSVSEPFGYGKFSMEDVLFYGAIASKREDNDEIDNAIIEGLKKYDTKNLELDYKLIKFIPFSPSTKISQADILLNGKKMSAIKGFPEIVIKKCGLDASETKKINAKIKEMSLKGYRTIAVAARLSDKKAWDFVGIVPLNDKPREDSKKLIEELKGLGIKTKMLTGDNIDTAKEIANEVGIGDKILDVKTLEGLDEKTLSKLIIEHDGFAGVFPKDKYTIVKTLQDAGYHVGMTGDGVNDAPALKQAEVGIAVSNATDVAKSAATIVLTSPGIEPIVNAVKESRSIFERMISYTLNKVTRIFQIAFFLSIAFIILRFLPIKAVQLILMIFLNDIGSIALSTDKESYSKKPDSWDIKAIFYASILFGIMVIFEVSILAYFGLFYFHLNHASFETFLFVAFMFSIEALLLSIRSRKRFFHSRPSIPVLLQIILAITITAIIAYFGVLMSSINPYYILFIGVVAVLFLVITDYIKVFAYKKDKEFSLL</sequence>
<dbReference type="InterPro" id="IPR059000">
    <property type="entry name" value="ATPase_P-type_domA"/>
</dbReference>
<evidence type="ECO:0000256" key="5">
    <source>
        <dbReference type="ARBA" id="ARBA00022723"/>
    </source>
</evidence>
<evidence type="ECO:0000256" key="7">
    <source>
        <dbReference type="ARBA" id="ARBA00022840"/>
    </source>
</evidence>
<keyword evidence="5" id="KW-0479">Metal-binding</keyword>
<dbReference type="GO" id="GO:0008553">
    <property type="term" value="F:P-type proton-exporting transporter activity"/>
    <property type="evidence" value="ECO:0007669"/>
    <property type="project" value="InterPro"/>
</dbReference>
<dbReference type="SUPFAM" id="SSF56784">
    <property type="entry name" value="HAD-like"/>
    <property type="match status" value="1"/>
</dbReference>
<dbReference type="Gene3D" id="2.70.150.10">
    <property type="entry name" value="Calcium-transporting ATPase, cytoplasmic transduction domain A"/>
    <property type="match status" value="1"/>
</dbReference>
<dbReference type="InterPro" id="IPR023299">
    <property type="entry name" value="ATPase_P-typ_cyto_dom_N"/>
</dbReference>
<evidence type="ECO:0000256" key="4">
    <source>
        <dbReference type="ARBA" id="ARBA00022692"/>
    </source>
</evidence>